<protein>
    <submittedName>
        <fullName evidence="1">Uncharacterized protein</fullName>
    </submittedName>
</protein>
<dbReference type="Proteomes" id="UP000814140">
    <property type="component" value="Unassembled WGS sequence"/>
</dbReference>
<proteinExistence type="predicted"/>
<keyword evidence="2" id="KW-1185">Reference proteome</keyword>
<evidence type="ECO:0000313" key="1">
    <source>
        <dbReference type="EMBL" id="KAI0061881.1"/>
    </source>
</evidence>
<accession>A0ACB8T1I9</accession>
<comment type="caution">
    <text evidence="1">The sequence shown here is derived from an EMBL/GenBank/DDBJ whole genome shotgun (WGS) entry which is preliminary data.</text>
</comment>
<organism evidence="1 2">
    <name type="scientific">Artomyces pyxidatus</name>
    <dbReference type="NCBI Taxonomy" id="48021"/>
    <lineage>
        <taxon>Eukaryota</taxon>
        <taxon>Fungi</taxon>
        <taxon>Dikarya</taxon>
        <taxon>Basidiomycota</taxon>
        <taxon>Agaricomycotina</taxon>
        <taxon>Agaricomycetes</taxon>
        <taxon>Russulales</taxon>
        <taxon>Auriscalpiaceae</taxon>
        <taxon>Artomyces</taxon>
    </lineage>
</organism>
<gene>
    <name evidence="1" type="ORF">BV25DRAFT_1826172</name>
</gene>
<reference evidence="1" key="1">
    <citation type="submission" date="2021-03" db="EMBL/GenBank/DDBJ databases">
        <authorList>
            <consortium name="DOE Joint Genome Institute"/>
            <person name="Ahrendt S."/>
            <person name="Looney B.P."/>
            <person name="Miyauchi S."/>
            <person name="Morin E."/>
            <person name="Drula E."/>
            <person name="Courty P.E."/>
            <person name="Chicoki N."/>
            <person name="Fauchery L."/>
            <person name="Kohler A."/>
            <person name="Kuo A."/>
            <person name="Labutti K."/>
            <person name="Pangilinan J."/>
            <person name="Lipzen A."/>
            <person name="Riley R."/>
            <person name="Andreopoulos W."/>
            <person name="He G."/>
            <person name="Johnson J."/>
            <person name="Barry K.W."/>
            <person name="Grigoriev I.V."/>
            <person name="Nagy L."/>
            <person name="Hibbett D."/>
            <person name="Henrissat B."/>
            <person name="Matheny P.B."/>
            <person name="Labbe J."/>
            <person name="Martin F."/>
        </authorList>
    </citation>
    <scope>NUCLEOTIDE SEQUENCE</scope>
    <source>
        <strain evidence="1">HHB10654</strain>
    </source>
</reference>
<evidence type="ECO:0000313" key="2">
    <source>
        <dbReference type="Proteomes" id="UP000814140"/>
    </source>
</evidence>
<dbReference type="EMBL" id="MU277210">
    <property type="protein sequence ID" value="KAI0061881.1"/>
    <property type="molecule type" value="Genomic_DNA"/>
</dbReference>
<name>A0ACB8T1I9_9AGAM</name>
<sequence length="827" mass="90256">MNNLLRALAASQVKPALPEADLRLLLQTVKDGRKQPYDAKLSDPFYDALEDLLHDLRTVTMDNHDADAFIKPVSKSDVPDYHDVISNPMDLQTMLKKVKQKQYKSKKEFKDDLDLIWSNCFTYNATENHPLRMCATRLKAKAERLLKHITDRKERADPPIPVDLSLPLSSHRRTPSHTYAAPFQPRMNGVNGHSYSRTSTPVLPTALPHRAASTASSGTKRLTPAPTPPRRDLPFADSQAIVRTPEGMAAFADLDRTLDSLVSAGPSSTLQNGLAATASSVVDRLRELAGLSELSDLGEDVEMADAEIGDKRKLNGAADHRPRKRVRLASQAPSEPIELWWAAQQSDTLLANSLPPLPSYPSSSGFAGPSTEPTTSRRPTHRKKKPPKATPRPHSLLAMMNANITTLRRVRKTHAKFAALNLAGTGEDGEGQTGEAEETARREAEEELGDIAVDESPWRLPGSGRKREEIGVDIEVGEPAAEQCIHWVNRKVLEHVGFQGTSQMALDVLSSITSEYLLNVGRTLRFYLDKYSNSMTSEEIILHTLFESGATRVQALERYVKDDIVRHGNRLTDLEKKIVNVYQEVTLAEAVDDEALFGNEDDEEESAFVMGQFTDEIGEDFLGLRELGIAAEFGLSNVSIPKRLLKGKKNARNPLEAAKVTEPPLPYPLPPKFLPIDSTTLDKQIGLLRPYYQHRLSALATIHPAPMPTPYPGAPPLPTPTPQTITLPDDPPNPAQGKLGPLGQVIRSSGAAPSTKKKSKAKDPAAASKMPPPDILGAGLVATPSVFSPGESEPPTSPKKKKGQQGGTGKKRGRPPEGLPPVVLASA</sequence>
<reference evidence="1" key="2">
    <citation type="journal article" date="2022" name="New Phytol.">
        <title>Evolutionary transition to the ectomycorrhizal habit in the genomes of a hyperdiverse lineage of mushroom-forming fungi.</title>
        <authorList>
            <person name="Looney B."/>
            <person name="Miyauchi S."/>
            <person name="Morin E."/>
            <person name="Drula E."/>
            <person name="Courty P.E."/>
            <person name="Kohler A."/>
            <person name="Kuo A."/>
            <person name="LaButti K."/>
            <person name="Pangilinan J."/>
            <person name="Lipzen A."/>
            <person name="Riley R."/>
            <person name="Andreopoulos W."/>
            <person name="He G."/>
            <person name="Johnson J."/>
            <person name="Nolan M."/>
            <person name="Tritt A."/>
            <person name="Barry K.W."/>
            <person name="Grigoriev I.V."/>
            <person name="Nagy L.G."/>
            <person name="Hibbett D."/>
            <person name="Henrissat B."/>
            <person name="Matheny P.B."/>
            <person name="Labbe J."/>
            <person name="Martin F.M."/>
        </authorList>
    </citation>
    <scope>NUCLEOTIDE SEQUENCE</scope>
    <source>
        <strain evidence="1">HHB10654</strain>
    </source>
</reference>